<dbReference type="InterPro" id="IPR038389">
    <property type="entry name" value="PSMG2_sf"/>
</dbReference>
<evidence type="ECO:0008006" key="2">
    <source>
        <dbReference type="Google" id="ProtNLM"/>
    </source>
</evidence>
<proteinExistence type="predicted"/>
<dbReference type="NCBIfam" id="TIGR00162">
    <property type="entry name" value="proteasome assembly chaperone family protein"/>
    <property type="match status" value="1"/>
</dbReference>
<sequence>MEEIEVHELKKVELNKPVMIEGLPGVGNVGKLVAEHMIQELNAEKIVEIYSRHFPPQVLVNGDGTVRLCKIEIYAWKSKELGDLLIVNGDQQSVTNEGHYLISERLLDIAQQYDVSRIYTLGGYGIGQLVEKQTVLGSVNEVGLVDEMKGYGVEFRDDEPGGSIVGASGLLLGLGKMRGIPAVCLLGLTSGYLVDPKSAQAVLKILCRALNLKNVIDMQDLKDRAEEMEKVIERLKEMEQAQVPRKREEELGYIR</sequence>
<dbReference type="InterPro" id="IPR019151">
    <property type="entry name" value="Proteasome_assmbl_chaperone_2"/>
</dbReference>
<evidence type="ECO:0000313" key="1">
    <source>
        <dbReference type="EMBL" id="QNO57341.1"/>
    </source>
</evidence>
<dbReference type="PANTHER" id="PTHR35610">
    <property type="entry name" value="3-ISOPROPYLMALATE DEHYDRATASE-RELATED"/>
    <property type="match status" value="1"/>
</dbReference>
<dbReference type="AlphaFoldDB" id="A0A7G9ZAQ7"/>
<name>A0A7G9ZAQ7_9EURY</name>
<dbReference type="InterPro" id="IPR004426">
    <property type="entry name" value="MJ1210-like"/>
</dbReference>
<reference evidence="1" key="1">
    <citation type="submission" date="2020-06" db="EMBL/GenBank/DDBJ databases">
        <title>Unique genomic features of the anaerobic methanotrophic archaea.</title>
        <authorList>
            <person name="Chadwick G.L."/>
            <person name="Skennerton C.T."/>
            <person name="Laso-Perez R."/>
            <person name="Leu A.O."/>
            <person name="Speth D.R."/>
            <person name="Yu H."/>
            <person name="Morgan-Lang C."/>
            <person name="Hatzenpichler R."/>
            <person name="Goudeau D."/>
            <person name="Malmstrom R."/>
            <person name="Brazelton W.J."/>
            <person name="Woyke T."/>
            <person name="Hallam S.J."/>
            <person name="Tyson G.W."/>
            <person name="Wegener G."/>
            <person name="Boetius A."/>
            <person name="Orphan V."/>
        </authorList>
    </citation>
    <scope>NUCLEOTIDE SEQUENCE</scope>
</reference>
<gene>
    <name evidence="1" type="ORF">GHLBPCAD_00030</name>
</gene>
<dbReference type="Gene3D" id="3.40.50.10900">
    <property type="entry name" value="PAC-like subunit"/>
    <property type="match status" value="1"/>
</dbReference>
<protein>
    <recommendedName>
        <fullName evidence="2">PAC2 family protein</fullName>
    </recommendedName>
</protein>
<dbReference type="Pfam" id="PF09754">
    <property type="entry name" value="PAC2"/>
    <property type="match status" value="1"/>
</dbReference>
<dbReference type="PANTHER" id="PTHR35610:SF7">
    <property type="entry name" value="3-ISOPROPYLMALATE DEHYDRATASE"/>
    <property type="match status" value="1"/>
</dbReference>
<accession>A0A7G9ZAQ7</accession>
<organism evidence="1">
    <name type="scientific">Candidatus Methanophaga sp. ANME-1 ERB7</name>
    <dbReference type="NCBI Taxonomy" id="2759913"/>
    <lineage>
        <taxon>Archaea</taxon>
        <taxon>Methanobacteriati</taxon>
        <taxon>Methanobacteriota</taxon>
        <taxon>Stenosarchaea group</taxon>
        <taxon>Methanomicrobia</taxon>
        <taxon>Candidatus Methanophagales</taxon>
        <taxon>Candidatus Methanophagaceae</taxon>
        <taxon>Candidatus Methanophaga</taxon>
    </lineage>
</organism>
<dbReference type="EMBL" id="MT631685">
    <property type="protein sequence ID" value="QNO57341.1"/>
    <property type="molecule type" value="Genomic_DNA"/>
</dbReference>
<dbReference type="SUPFAM" id="SSF159659">
    <property type="entry name" value="Cgl1923-like"/>
    <property type="match status" value="1"/>
</dbReference>